<comment type="caution">
    <text evidence="9">The sequence shown here is derived from an EMBL/GenBank/DDBJ whole genome shotgun (WGS) entry which is preliminary data.</text>
</comment>
<dbReference type="Gene3D" id="3.30.200.20">
    <property type="entry name" value="Phosphorylase Kinase, domain 1"/>
    <property type="match status" value="1"/>
</dbReference>
<dbReference type="InterPro" id="IPR008271">
    <property type="entry name" value="Ser/Thr_kinase_AS"/>
</dbReference>
<gene>
    <name evidence="9" type="ORF">PHJA_001386000</name>
</gene>
<evidence type="ECO:0000256" key="3">
    <source>
        <dbReference type="ARBA" id="ARBA00022777"/>
    </source>
</evidence>
<dbReference type="InterPro" id="IPR017441">
    <property type="entry name" value="Protein_kinase_ATP_BS"/>
</dbReference>
<accession>A0A830C5Q3</accession>
<name>A0A830C5Q3_9LAMI</name>
<dbReference type="PANTHER" id="PTHR46146">
    <property type="entry name" value="SERINE/THREONINE-PROTEIN KINASE-LIKE PROTEIN CCR4"/>
    <property type="match status" value="1"/>
</dbReference>
<dbReference type="Pfam" id="PF00069">
    <property type="entry name" value="Pkinase"/>
    <property type="match status" value="1"/>
</dbReference>
<dbReference type="Gene3D" id="1.10.510.10">
    <property type="entry name" value="Transferase(Phosphotransferase) domain 1"/>
    <property type="match status" value="1"/>
</dbReference>
<protein>
    <submittedName>
        <fullName evidence="9">Serine/threonine-protein kinase-like protein at3g51990</fullName>
    </submittedName>
</protein>
<dbReference type="SMART" id="SM00220">
    <property type="entry name" value="S_TKc"/>
    <property type="match status" value="1"/>
</dbReference>
<keyword evidence="2 5" id="KW-0547">Nucleotide-binding</keyword>
<reference evidence="9" key="1">
    <citation type="submission" date="2020-07" db="EMBL/GenBank/DDBJ databases">
        <title>Ethylene signaling mediates host invasion by parasitic plants.</title>
        <authorList>
            <person name="Yoshida S."/>
        </authorList>
    </citation>
    <scope>NUCLEOTIDE SEQUENCE</scope>
    <source>
        <strain evidence="9">Okayama</strain>
    </source>
</reference>
<sequence>MGYLSCKADSSISTADSHSSKSSPSLKKKKPEEGKDKPIKIKEFKYKDLELATSNFSDAKLLGRGSHGLVYKGVLRNGRLVAVKKPSQKTPISVNPNEFENEIDILSKLQSPKIVNLVGFTKNESRDRLLVVEFMSKGTLYDVLHSSPRPLAWGRRVKLALQTAKAIETLHSSSPPVIHRDIKSANVLIDRNSNARLGDFGLALRCVDDYRLRSTPPAGTMGYLDPCYVTPDNLSTKTDVFSFGILLLEILSGRKAIDMGNSPPSIVDWAIPLIRKGKLLSVYDPRVLPPKDPTVRKTLAVLAAKCVRSCRERRPSMDEVAGCLSEVSRLVPLHSWNGLANPCLMVENVGNPVQVLQNGDVKNGRVYSDLGFRRNLRELMDGPDDYGELGVKVESVKRVSSLRYDIRSMVFGDGKNRVSNLKPNRLVGKSLDKFPEVDDEITNGLSSVTQANG</sequence>
<dbReference type="Proteomes" id="UP000653305">
    <property type="component" value="Unassembled WGS sequence"/>
</dbReference>
<dbReference type="InterPro" id="IPR011009">
    <property type="entry name" value="Kinase-like_dom_sf"/>
</dbReference>
<evidence type="ECO:0000256" key="2">
    <source>
        <dbReference type="ARBA" id="ARBA00022741"/>
    </source>
</evidence>
<feature type="compositionally biased region" description="Low complexity" evidence="7">
    <location>
        <begin position="9"/>
        <end position="25"/>
    </location>
</feature>
<feature type="binding site" evidence="5">
    <location>
        <position position="85"/>
    </location>
    <ligand>
        <name>ATP</name>
        <dbReference type="ChEBI" id="CHEBI:30616"/>
    </ligand>
</feature>
<dbReference type="GO" id="GO:0005524">
    <property type="term" value="F:ATP binding"/>
    <property type="evidence" value="ECO:0007669"/>
    <property type="project" value="UniProtKB-UniRule"/>
</dbReference>
<keyword evidence="6" id="KW-0723">Serine/threonine-protein kinase</keyword>
<organism evidence="9 10">
    <name type="scientific">Phtheirospermum japonicum</name>
    <dbReference type="NCBI Taxonomy" id="374723"/>
    <lineage>
        <taxon>Eukaryota</taxon>
        <taxon>Viridiplantae</taxon>
        <taxon>Streptophyta</taxon>
        <taxon>Embryophyta</taxon>
        <taxon>Tracheophyta</taxon>
        <taxon>Spermatophyta</taxon>
        <taxon>Magnoliopsida</taxon>
        <taxon>eudicotyledons</taxon>
        <taxon>Gunneridae</taxon>
        <taxon>Pentapetalae</taxon>
        <taxon>asterids</taxon>
        <taxon>lamiids</taxon>
        <taxon>Lamiales</taxon>
        <taxon>Orobanchaceae</taxon>
        <taxon>Orobanchaceae incertae sedis</taxon>
        <taxon>Phtheirospermum</taxon>
    </lineage>
</organism>
<evidence type="ECO:0000259" key="8">
    <source>
        <dbReference type="PROSITE" id="PS50011"/>
    </source>
</evidence>
<dbReference type="PROSITE" id="PS00108">
    <property type="entry name" value="PROTEIN_KINASE_ST"/>
    <property type="match status" value="1"/>
</dbReference>
<dbReference type="EMBL" id="BMAC01000278">
    <property type="protein sequence ID" value="GFP92418.1"/>
    <property type="molecule type" value="Genomic_DNA"/>
</dbReference>
<keyword evidence="1" id="KW-0808">Transferase</keyword>
<evidence type="ECO:0000256" key="7">
    <source>
        <dbReference type="SAM" id="MobiDB-lite"/>
    </source>
</evidence>
<evidence type="ECO:0000256" key="5">
    <source>
        <dbReference type="PROSITE-ProRule" id="PRU10141"/>
    </source>
</evidence>
<dbReference type="GO" id="GO:0004674">
    <property type="term" value="F:protein serine/threonine kinase activity"/>
    <property type="evidence" value="ECO:0007669"/>
    <property type="project" value="UniProtKB-KW"/>
</dbReference>
<dbReference type="PROSITE" id="PS00107">
    <property type="entry name" value="PROTEIN_KINASE_ATP"/>
    <property type="match status" value="1"/>
</dbReference>
<evidence type="ECO:0000256" key="4">
    <source>
        <dbReference type="ARBA" id="ARBA00022840"/>
    </source>
</evidence>
<keyword evidence="3 9" id="KW-0418">Kinase</keyword>
<dbReference type="SUPFAM" id="SSF56112">
    <property type="entry name" value="Protein kinase-like (PK-like)"/>
    <property type="match status" value="1"/>
</dbReference>
<dbReference type="InterPro" id="IPR000719">
    <property type="entry name" value="Prot_kinase_dom"/>
</dbReference>
<dbReference type="OrthoDB" id="4062651at2759"/>
<evidence type="ECO:0000313" key="10">
    <source>
        <dbReference type="Proteomes" id="UP000653305"/>
    </source>
</evidence>
<dbReference type="PANTHER" id="PTHR46146:SF23">
    <property type="entry name" value="PROTEIN KINASE DOMAIN-CONTAINING PROTEIN"/>
    <property type="match status" value="1"/>
</dbReference>
<keyword evidence="4 5" id="KW-0067">ATP-binding</keyword>
<evidence type="ECO:0000313" key="9">
    <source>
        <dbReference type="EMBL" id="GFP92418.1"/>
    </source>
</evidence>
<dbReference type="PROSITE" id="PS50011">
    <property type="entry name" value="PROTEIN_KINASE_DOM"/>
    <property type="match status" value="1"/>
</dbReference>
<feature type="region of interest" description="Disordered" evidence="7">
    <location>
        <begin position="1"/>
        <end position="37"/>
    </location>
</feature>
<keyword evidence="10" id="KW-1185">Reference proteome</keyword>
<dbReference type="FunFam" id="1.10.510.10:FF:000540">
    <property type="entry name" value="Serine/threonine-protein kinase-like protein"/>
    <property type="match status" value="1"/>
</dbReference>
<comment type="similarity">
    <text evidence="6">Belongs to the protein kinase superfamily.</text>
</comment>
<evidence type="ECO:0000256" key="6">
    <source>
        <dbReference type="RuleBase" id="RU000304"/>
    </source>
</evidence>
<feature type="domain" description="Protein kinase" evidence="8">
    <location>
        <begin position="56"/>
        <end position="337"/>
    </location>
</feature>
<proteinExistence type="inferred from homology"/>
<dbReference type="AlphaFoldDB" id="A0A830C5Q3"/>
<evidence type="ECO:0000256" key="1">
    <source>
        <dbReference type="ARBA" id="ARBA00022679"/>
    </source>
</evidence>